<evidence type="ECO:0000313" key="2">
    <source>
        <dbReference type="Proteomes" id="UP000188879"/>
    </source>
</evidence>
<sequence>MTWRTRPEDEPVTLPPAGGCIGDWRGWWIQVTCDCGRKLRPVTVVADQKRLPDWFPLPAAVHMMRCVQCYGRPKAAELQRGRLVGGGAPYIGRNSLRVPLLDELFGD</sequence>
<evidence type="ECO:0000313" key="1">
    <source>
        <dbReference type="EMBL" id="ONG58794.1"/>
    </source>
</evidence>
<proteinExistence type="predicted"/>
<comment type="caution">
    <text evidence="1">The sequence shown here is derived from an EMBL/GenBank/DDBJ whole genome shotgun (WGS) entry which is preliminary data.</text>
</comment>
<protein>
    <submittedName>
        <fullName evidence="1">Uncharacterized protein</fullName>
    </submittedName>
</protein>
<organism evidence="1 2">
    <name type="scientific">Teichococcus deserti</name>
    <dbReference type="NCBI Taxonomy" id="1817963"/>
    <lineage>
        <taxon>Bacteria</taxon>
        <taxon>Pseudomonadati</taxon>
        <taxon>Pseudomonadota</taxon>
        <taxon>Alphaproteobacteria</taxon>
        <taxon>Acetobacterales</taxon>
        <taxon>Roseomonadaceae</taxon>
        <taxon>Roseomonas</taxon>
    </lineage>
</organism>
<dbReference type="EMBL" id="MLCO01000012">
    <property type="protein sequence ID" value="ONG58794.1"/>
    <property type="molecule type" value="Genomic_DNA"/>
</dbReference>
<gene>
    <name evidence="1" type="ORF">BKE38_01815</name>
</gene>
<reference evidence="1 2" key="1">
    <citation type="submission" date="2016-10" db="EMBL/GenBank/DDBJ databases">
        <title>Draft Genome sequence of Roseomonas sp. strain M3.</title>
        <authorList>
            <person name="Subhash Y."/>
            <person name="Lee S."/>
        </authorList>
    </citation>
    <scope>NUCLEOTIDE SEQUENCE [LARGE SCALE GENOMIC DNA]</scope>
    <source>
        <strain evidence="1 2">M3</strain>
    </source>
</reference>
<accession>A0A1V2H8I8</accession>
<keyword evidence="2" id="KW-1185">Reference proteome</keyword>
<dbReference type="Proteomes" id="UP000188879">
    <property type="component" value="Unassembled WGS sequence"/>
</dbReference>
<dbReference type="RefSeq" id="WP_076955671.1">
    <property type="nucleotide sequence ID" value="NZ_MLCO01000012.1"/>
</dbReference>
<dbReference type="AlphaFoldDB" id="A0A1V2H8I8"/>
<name>A0A1V2H8I8_9PROT</name>